<dbReference type="PANTHER" id="PTHR28629">
    <property type="entry name" value="TRIOKINASE/FMN CYCLASE"/>
    <property type="match status" value="1"/>
</dbReference>
<dbReference type="Proteomes" id="UP000236723">
    <property type="component" value="Unassembled WGS sequence"/>
</dbReference>
<dbReference type="GO" id="GO:0005829">
    <property type="term" value="C:cytosol"/>
    <property type="evidence" value="ECO:0007669"/>
    <property type="project" value="TreeGrafter"/>
</dbReference>
<evidence type="ECO:0000259" key="1">
    <source>
        <dbReference type="PROSITE" id="PS51481"/>
    </source>
</evidence>
<protein>
    <submittedName>
        <fullName evidence="2">Dihydroxyacetone kinase DhaK subunit</fullName>
    </submittedName>
</protein>
<proteinExistence type="predicted"/>
<dbReference type="PROSITE" id="PS51481">
    <property type="entry name" value="DHAK"/>
    <property type="match status" value="1"/>
</dbReference>
<dbReference type="GO" id="GO:0004371">
    <property type="term" value="F:glycerone kinase activity"/>
    <property type="evidence" value="ECO:0007669"/>
    <property type="project" value="InterPro"/>
</dbReference>
<evidence type="ECO:0000313" key="2">
    <source>
        <dbReference type="EMBL" id="SEG91529.1"/>
    </source>
</evidence>
<gene>
    <name evidence="2" type="ORF">SAMN04489712_12950</name>
</gene>
<sequence>MRKFINEPKEAARETVEGFLAVYGSAFEEVPGALAVKRRELADKVAIVSGGGSGHEPVWLEYVGPGLADAVCQGDIFAAPDPGSIVKTAKAVDRGHGILFLYGNYAGDRLNFDLAAEMLVDDGHKVRTVRVTDDVSAAGPDRPIDRRGIAGGFFVAKVAGAAAEAGLPLHTVQALGQEAADRTRSIGVASGAGTVPGTGEPTFDLPDGEMEIGMGMHGEPGVRRTGMLTADETAAEMIDLLLQDRPVTAEDRVCVLVNGLGATTRAELLIVSRAVRRLLGERRLVIHDIQVGDFATCQEMHGFSLSLFAVSPELRPYYDVPARTSFFSGVNQV</sequence>
<name>A0A1H6E2J4_9ACTN</name>
<dbReference type="GO" id="GO:0019563">
    <property type="term" value="P:glycerol catabolic process"/>
    <property type="evidence" value="ECO:0007669"/>
    <property type="project" value="TreeGrafter"/>
</dbReference>
<keyword evidence="3" id="KW-1185">Reference proteome</keyword>
<dbReference type="SUPFAM" id="SSF82549">
    <property type="entry name" value="DAK1/DegV-like"/>
    <property type="match status" value="1"/>
</dbReference>
<keyword evidence="2" id="KW-0808">Transferase</keyword>
<dbReference type="FunFam" id="3.40.50.10440:FF:000001">
    <property type="entry name" value="Dihydroxyacetone kinase, DhaK subunit"/>
    <property type="match status" value="1"/>
</dbReference>
<dbReference type="EMBL" id="FNVO01000029">
    <property type="protein sequence ID" value="SEG91529.1"/>
    <property type="molecule type" value="Genomic_DNA"/>
</dbReference>
<dbReference type="PANTHER" id="PTHR28629:SF4">
    <property type="entry name" value="TRIOKINASE_FMN CYCLASE"/>
    <property type="match status" value="1"/>
</dbReference>
<dbReference type="OrthoDB" id="9806345at2"/>
<feature type="domain" description="DhaK" evidence="1">
    <location>
        <begin position="7"/>
        <end position="327"/>
    </location>
</feature>
<dbReference type="AlphaFoldDB" id="A0A1H6E2J4"/>
<dbReference type="Gene3D" id="3.40.50.10440">
    <property type="entry name" value="Dihydroxyacetone kinase, domain 1"/>
    <property type="match status" value="1"/>
</dbReference>
<organism evidence="2 3">
    <name type="scientific">Thermomonospora echinospora</name>
    <dbReference type="NCBI Taxonomy" id="1992"/>
    <lineage>
        <taxon>Bacteria</taxon>
        <taxon>Bacillati</taxon>
        <taxon>Actinomycetota</taxon>
        <taxon>Actinomycetes</taxon>
        <taxon>Streptosporangiales</taxon>
        <taxon>Thermomonosporaceae</taxon>
        <taxon>Thermomonospora</taxon>
    </lineage>
</organism>
<dbReference type="Pfam" id="PF02733">
    <property type="entry name" value="Dak1"/>
    <property type="match status" value="1"/>
</dbReference>
<keyword evidence="2" id="KW-0418">Kinase</keyword>
<dbReference type="InterPro" id="IPR004006">
    <property type="entry name" value="DhaK_dom"/>
</dbReference>
<reference evidence="3" key="1">
    <citation type="submission" date="2016-10" db="EMBL/GenBank/DDBJ databases">
        <authorList>
            <person name="Varghese N."/>
            <person name="Submissions S."/>
        </authorList>
    </citation>
    <scope>NUCLEOTIDE SEQUENCE [LARGE SCALE GENOMIC DNA]</scope>
    <source>
        <strain evidence="3">DSM 43163</strain>
    </source>
</reference>
<dbReference type="InterPro" id="IPR050861">
    <property type="entry name" value="Dihydroxyacetone_Kinase"/>
</dbReference>
<accession>A0A1H6E2J4</accession>
<evidence type="ECO:0000313" key="3">
    <source>
        <dbReference type="Proteomes" id="UP000236723"/>
    </source>
</evidence>
<dbReference type="Gene3D" id="3.30.1180.20">
    <property type="entry name" value="Dihydroxyacetone kinase, domain 2"/>
    <property type="match status" value="1"/>
</dbReference>